<keyword evidence="6" id="KW-1185">Reference proteome</keyword>
<dbReference type="AlphaFoldDB" id="A0A106MZK2"/>
<reference evidence="6 7" key="1">
    <citation type="submission" date="2015-11" db="EMBL/GenBank/DDBJ databases">
        <title>Expanding the genomic diversity of Burkholderia species for the development of highly accurate diagnostics.</title>
        <authorList>
            <person name="Sahl J."/>
            <person name="Keim P."/>
            <person name="Wagner D."/>
        </authorList>
    </citation>
    <scope>NUCLEOTIDE SEQUENCE [LARGE SCALE GENOMIC DNA]</scope>
    <source>
        <strain evidence="4 6">MSMB1301WGS</strain>
        <strain evidence="5 7">MSMB793WGS</strain>
    </source>
</reference>
<evidence type="ECO:0000313" key="4">
    <source>
        <dbReference type="EMBL" id="KVV43742.1"/>
    </source>
</evidence>
<name>A0A106MZK2_9BURK</name>
<evidence type="ECO:0000313" key="8">
    <source>
        <dbReference type="Proteomes" id="UP000473571"/>
    </source>
</evidence>
<dbReference type="Proteomes" id="UP000068016">
    <property type="component" value="Unassembled WGS sequence"/>
</dbReference>
<dbReference type="KEGG" id="btei:WS51_09690"/>
<comment type="caution">
    <text evidence="4">The sequence shown here is derived from an EMBL/GenBank/DDBJ whole genome shotgun (WGS) entry which is preliminary data.</text>
</comment>
<evidence type="ECO:0000256" key="2">
    <source>
        <dbReference type="SAM" id="SignalP"/>
    </source>
</evidence>
<feature type="region of interest" description="Disordered" evidence="1">
    <location>
        <begin position="79"/>
        <end position="98"/>
    </location>
</feature>
<dbReference type="Proteomes" id="UP000473571">
    <property type="component" value="Unassembled WGS sequence"/>
</dbReference>
<dbReference type="InterPro" id="IPR025421">
    <property type="entry name" value="DUF4148"/>
</dbReference>
<dbReference type="EMBL" id="LPLZ01000015">
    <property type="protein sequence ID" value="KWN22726.1"/>
    <property type="molecule type" value="Genomic_DNA"/>
</dbReference>
<sequence>MNRRHLLSAVALALAVSAPAFADTTTEHAGDYGNTSWYTQHNNGPRTRAEVSAEVEQARRDGTLAWLRKANSYPQGLELAQGPYRSMPESNQLAGGAR</sequence>
<evidence type="ECO:0000313" key="7">
    <source>
        <dbReference type="Proteomes" id="UP000068016"/>
    </source>
</evidence>
<feature type="compositionally biased region" description="Polar residues" evidence="1">
    <location>
        <begin position="33"/>
        <end position="45"/>
    </location>
</feature>
<dbReference type="RefSeq" id="WP_059449022.1">
    <property type="nucleotide sequence ID" value="NZ_CABVPO010000014.1"/>
</dbReference>
<accession>A0A106MZK2</accession>
<feature type="chain" id="PRO_5010783320" evidence="2">
    <location>
        <begin position="23"/>
        <end position="98"/>
    </location>
</feature>
<dbReference type="Pfam" id="PF13663">
    <property type="entry name" value="DUF4148"/>
    <property type="match status" value="1"/>
</dbReference>
<evidence type="ECO:0000313" key="5">
    <source>
        <dbReference type="EMBL" id="KWN22726.1"/>
    </source>
</evidence>
<protein>
    <submittedName>
        <fullName evidence="3">DUF4148 domain-containing protein</fullName>
    </submittedName>
</protein>
<reference evidence="3 8" key="2">
    <citation type="submission" date="2019-09" db="EMBL/GenBank/DDBJ databases">
        <title>Draft genome sequences of 48 bacterial type strains from the CCUG.</title>
        <authorList>
            <person name="Tunovic T."/>
            <person name="Pineiro-Iglesias B."/>
            <person name="Unosson C."/>
            <person name="Inganas E."/>
            <person name="Ohlen M."/>
            <person name="Cardew S."/>
            <person name="Jensie-Markopoulos S."/>
            <person name="Salva-Serra F."/>
            <person name="Jaen-Luchoro D."/>
            <person name="Karlsson R."/>
            <person name="Svensson-Stadler L."/>
            <person name="Chun J."/>
            <person name="Moore E."/>
        </authorList>
    </citation>
    <scope>NUCLEOTIDE SEQUENCE [LARGE SCALE GENOMIC DNA]</scope>
    <source>
        <strain evidence="3 8">CCUG 65687</strain>
    </source>
</reference>
<feature type="signal peptide" evidence="2">
    <location>
        <begin position="1"/>
        <end position="22"/>
    </location>
</feature>
<dbReference type="EMBL" id="LPEQ01000098">
    <property type="protein sequence ID" value="KVV43742.1"/>
    <property type="molecule type" value="Genomic_DNA"/>
</dbReference>
<dbReference type="Proteomes" id="UP000062317">
    <property type="component" value="Unassembled WGS sequence"/>
</dbReference>
<dbReference type="GeneID" id="46198474"/>
<evidence type="ECO:0000313" key="3">
    <source>
        <dbReference type="EMBL" id="KAB0686177.1"/>
    </source>
</evidence>
<keyword evidence="2" id="KW-0732">Signal</keyword>
<gene>
    <name evidence="3" type="ORF">F7R13_01655</name>
    <name evidence="4" type="ORF">WT27_09640</name>
    <name evidence="5" type="ORF">WT83_04305</name>
</gene>
<proteinExistence type="predicted"/>
<dbReference type="EMBL" id="VZOL01000007">
    <property type="protein sequence ID" value="KAB0686177.1"/>
    <property type="molecule type" value="Genomic_DNA"/>
</dbReference>
<feature type="region of interest" description="Disordered" evidence="1">
    <location>
        <begin position="25"/>
        <end position="47"/>
    </location>
</feature>
<evidence type="ECO:0000256" key="1">
    <source>
        <dbReference type="SAM" id="MobiDB-lite"/>
    </source>
</evidence>
<feature type="compositionally biased region" description="Polar residues" evidence="1">
    <location>
        <begin position="88"/>
        <end position="98"/>
    </location>
</feature>
<organism evidence="4 6">
    <name type="scientific">Burkholderia territorii</name>
    <dbReference type="NCBI Taxonomy" id="1503055"/>
    <lineage>
        <taxon>Bacteria</taxon>
        <taxon>Pseudomonadati</taxon>
        <taxon>Pseudomonadota</taxon>
        <taxon>Betaproteobacteria</taxon>
        <taxon>Burkholderiales</taxon>
        <taxon>Burkholderiaceae</taxon>
        <taxon>Burkholderia</taxon>
        <taxon>Burkholderia cepacia complex</taxon>
    </lineage>
</organism>
<evidence type="ECO:0000313" key="6">
    <source>
        <dbReference type="Proteomes" id="UP000062317"/>
    </source>
</evidence>